<dbReference type="Pfam" id="PF13671">
    <property type="entry name" value="AAA_33"/>
    <property type="match status" value="1"/>
</dbReference>
<evidence type="ECO:0000313" key="2">
    <source>
        <dbReference type="Proteomes" id="UP000598174"/>
    </source>
</evidence>
<dbReference type="InterPro" id="IPR027417">
    <property type="entry name" value="P-loop_NTPase"/>
</dbReference>
<dbReference type="Gene3D" id="3.40.50.300">
    <property type="entry name" value="P-loop containing nucleotide triphosphate hydrolases"/>
    <property type="match status" value="1"/>
</dbReference>
<sequence length="102" mass="11091">MHSTSASVVVITGAMAAGKSTIAHGLAERFPRAAHVRGDTFRRMIVSGRAELEPDETAAATAQVWLRLPTRGNGRRWLDTSEQPPEHTIAEVLARMSEARIT</sequence>
<keyword evidence="2" id="KW-1185">Reference proteome</keyword>
<reference evidence="1" key="1">
    <citation type="submission" date="2021-01" db="EMBL/GenBank/DDBJ databases">
        <title>Whole genome shotgun sequence of Actinoplanes ferrugineus NBRC 15555.</title>
        <authorList>
            <person name="Komaki H."/>
            <person name="Tamura T."/>
        </authorList>
    </citation>
    <scope>NUCLEOTIDE SEQUENCE</scope>
    <source>
        <strain evidence="1">NBRC 15555</strain>
    </source>
</reference>
<evidence type="ECO:0000313" key="1">
    <source>
        <dbReference type="EMBL" id="GIE09676.1"/>
    </source>
</evidence>
<dbReference type="SUPFAM" id="SSF52540">
    <property type="entry name" value="P-loop containing nucleoside triphosphate hydrolases"/>
    <property type="match status" value="1"/>
</dbReference>
<dbReference type="AlphaFoldDB" id="A0A919M7Q9"/>
<dbReference type="RefSeq" id="WP_203816280.1">
    <property type="nucleotide sequence ID" value="NZ_BAAABP010000007.1"/>
</dbReference>
<name>A0A919M7Q9_9ACTN</name>
<comment type="caution">
    <text evidence="1">The sequence shown here is derived from an EMBL/GenBank/DDBJ whole genome shotgun (WGS) entry which is preliminary data.</text>
</comment>
<gene>
    <name evidence="1" type="ORF">Afe05nite_15160</name>
</gene>
<evidence type="ECO:0008006" key="3">
    <source>
        <dbReference type="Google" id="ProtNLM"/>
    </source>
</evidence>
<dbReference type="EMBL" id="BOMM01000011">
    <property type="protein sequence ID" value="GIE09676.1"/>
    <property type="molecule type" value="Genomic_DNA"/>
</dbReference>
<protein>
    <recommendedName>
        <fullName evidence="3">UDP-N-acetylglucosamine kinase</fullName>
    </recommendedName>
</protein>
<accession>A0A919M7Q9</accession>
<proteinExistence type="predicted"/>
<organism evidence="1 2">
    <name type="scientific">Paractinoplanes ferrugineus</name>
    <dbReference type="NCBI Taxonomy" id="113564"/>
    <lineage>
        <taxon>Bacteria</taxon>
        <taxon>Bacillati</taxon>
        <taxon>Actinomycetota</taxon>
        <taxon>Actinomycetes</taxon>
        <taxon>Micromonosporales</taxon>
        <taxon>Micromonosporaceae</taxon>
        <taxon>Paractinoplanes</taxon>
    </lineage>
</organism>
<dbReference type="Proteomes" id="UP000598174">
    <property type="component" value="Unassembled WGS sequence"/>
</dbReference>